<dbReference type="Proteomes" id="UP001556367">
    <property type="component" value="Unassembled WGS sequence"/>
</dbReference>
<feature type="region of interest" description="Disordered" evidence="2">
    <location>
        <begin position="496"/>
        <end position="516"/>
    </location>
</feature>
<keyword evidence="1" id="KW-0175">Coiled coil</keyword>
<accession>A0ABR3JJD3</accession>
<feature type="coiled-coil region" evidence="1">
    <location>
        <begin position="39"/>
        <end position="94"/>
    </location>
</feature>
<name>A0ABR3JJD3_9AGAR</name>
<evidence type="ECO:0000313" key="4">
    <source>
        <dbReference type="Proteomes" id="UP001556367"/>
    </source>
</evidence>
<feature type="region of interest" description="Disordered" evidence="2">
    <location>
        <begin position="245"/>
        <end position="307"/>
    </location>
</feature>
<evidence type="ECO:0000313" key="3">
    <source>
        <dbReference type="EMBL" id="KAL0955255.1"/>
    </source>
</evidence>
<evidence type="ECO:0000256" key="1">
    <source>
        <dbReference type="SAM" id="Coils"/>
    </source>
</evidence>
<keyword evidence="4" id="KW-1185">Reference proteome</keyword>
<evidence type="ECO:0000256" key="2">
    <source>
        <dbReference type="SAM" id="MobiDB-lite"/>
    </source>
</evidence>
<comment type="caution">
    <text evidence="3">The sequence shown here is derived from an EMBL/GenBank/DDBJ whole genome shotgun (WGS) entry which is preliminary data.</text>
</comment>
<feature type="compositionally biased region" description="Low complexity" evidence="2">
    <location>
        <begin position="434"/>
        <end position="445"/>
    </location>
</feature>
<protein>
    <submittedName>
        <fullName evidence="3">Uncharacterized protein</fullName>
    </submittedName>
</protein>
<feature type="region of interest" description="Disordered" evidence="2">
    <location>
        <begin position="419"/>
        <end position="470"/>
    </location>
</feature>
<gene>
    <name evidence="3" type="ORF">HGRIS_004149</name>
</gene>
<dbReference type="EMBL" id="JASNQZ010000007">
    <property type="protein sequence ID" value="KAL0955255.1"/>
    <property type="molecule type" value="Genomic_DNA"/>
</dbReference>
<feature type="compositionally biased region" description="Polar residues" evidence="2">
    <location>
        <begin position="245"/>
        <end position="256"/>
    </location>
</feature>
<feature type="compositionally biased region" description="Polar residues" evidence="2">
    <location>
        <begin position="499"/>
        <end position="508"/>
    </location>
</feature>
<organism evidence="3 4">
    <name type="scientific">Hohenbuehelia grisea</name>
    <dbReference type="NCBI Taxonomy" id="104357"/>
    <lineage>
        <taxon>Eukaryota</taxon>
        <taxon>Fungi</taxon>
        <taxon>Dikarya</taxon>
        <taxon>Basidiomycota</taxon>
        <taxon>Agaricomycotina</taxon>
        <taxon>Agaricomycetes</taxon>
        <taxon>Agaricomycetidae</taxon>
        <taxon>Agaricales</taxon>
        <taxon>Pleurotineae</taxon>
        <taxon>Pleurotaceae</taxon>
        <taxon>Hohenbuehelia</taxon>
    </lineage>
</organism>
<proteinExistence type="predicted"/>
<sequence>MDPPESAGDRHQKTRYVDAREYTLLLQISHLRERLLTTLDTLDALQQSHREDLARAEQQTERVNRQVIAQRDLIRRSNAELHDQRETIDQLVAKVERKHDLTLRSYSRMQLSSQLEPLPLFTSSRQEGRASTSASNSYAATLIATLRAERDAERIAHAETRRQANMQVSLLRAQLATREAELERTSVPCSDPNAHTIPLGLTPMRRPGLSSRDVDHVLEVANQRNTALEAEIKYLAKHLDELNTSSEDATSASPASKNLADPPKEQRASAAYQQRGMIITQPSSSIADVDGDGGDTGRKSSDEQNDNQPLTMLQEFEAEIADFGNQVSALQDENNLIAHMVRPNQQLLPLAETSYIEGNHRQPVSTQEPELQRTVESMPFEPPDARQATERIPAQWMEDTPLSDDIQVQHLLDDSDGEISMDLATPLNPTSILPSSRSRSPSRSPNHSTESPHIVLPSIPPTPPSSSFPASPLLPRELVAPSSHMSPLGMEIFLHSETEWNGTQSAPESSRPRRQLEISHEAFQELQDMVVELLDSPHSETQP</sequence>
<reference evidence="4" key="1">
    <citation type="submission" date="2024-06" db="EMBL/GenBank/DDBJ databases">
        <title>Multi-omics analyses provide insights into the biosynthesis of the anticancer antibiotic pleurotin in Hohenbuehelia grisea.</title>
        <authorList>
            <person name="Weaver J.A."/>
            <person name="Alberti F."/>
        </authorList>
    </citation>
    <scope>NUCLEOTIDE SEQUENCE [LARGE SCALE GENOMIC DNA]</scope>
    <source>
        <strain evidence="4">T-177</strain>
    </source>
</reference>